<accession>E6QNB6</accession>
<organism evidence="1">
    <name type="scientific">mine drainage metagenome</name>
    <dbReference type="NCBI Taxonomy" id="410659"/>
    <lineage>
        <taxon>unclassified sequences</taxon>
        <taxon>metagenomes</taxon>
        <taxon>ecological metagenomes</taxon>
    </lineage>
</organism>
<evidence type="ECO:0000313" key="1">
    <source>
        <dbReference type="EMBL" id="CBI08737.1"/>
    </source>
</evidence>
<dbReference type="AlphaFoldDB" id="E6QNB6"/>
<evidence type="ECO:0008006" key="2">
    <source>
        <dbReference type="Google" id="ProtNLM"/>
    </source>
</evidence>
<gene>
    <name evidence="1" type="ORF">CARN6_2237</name>
</gene>
<comment type="caution">
    <text evidence="1">The sequence shown here is derived from an EMBL/GenBank/DDBJ whole genome shotgun (WGS) entry which is preliminary data.</text>
</comment>
<protein>
    <recommendedName>
        <fullName evidence="2">Anti-sigma-K factor rskA</fullName>
    </recommendedName>
</protein>
<sequence>MKFSIAIAAFLMIWPMSSGKVYQMSANASVPAATGTVRVQKDKSNRNTMLDIKVNHLARPSSLTPSASKYLVWIRPNGGDALKQGAIGVNKNLAGELKVETVSKDIDVFITAEQGDNVTVPSSVVVLHTHISTN</sequence>
<dbReference type="EMBL" id="CABQ01000260">
    <property type="protein sequence ID" value="CBI08737.1"/>
    <property type="molecule type" value="Genomic_DNA"/>
</dbReference>
<name>E6QNB6_9ZZZZ</name>
<reference evidence="1" key="1">
    <citation type="submission" date="2009-10" db="EMBL/GenBank/DDBJ databases">
        <title>Diversity of trophic interactions inside an arsenic-rich microbial ecosystem.</title>
        <authorList>
            <person name="Bertin P.N."/>
            <person name="Heinrich-Salmeron A."/>
            <person name="Pelletier E."/>
            <person name="Goulhen-Chollet F."/>
            <person name="Arsene-Ploetze F."/>
            <person name="Gallien S."/>
            <person name="Calteau A."/>
            <person name="Vallenet D."/>
            <person name="Casiot C."/>
            <person name="Chane-Woon-Ming B."/>
            <person name="Giloteaux L."/>
            <person name="Barakat M."/>
            <person name="Bonnefoy V."/>
            <person name="Bruneel O."/>
            <person name="Chandler M."/>
            <person name="Cleiss J."/>
            <person name="Duran R."/>
            <person name="Elbaz-Poulichet F."/>
            <person name="Fonknechten N."/>
            <person name="Lauga B."/>
            <person name="Mornico D."/>
            <person name="Ortet P."/>
            <person name="Schaeffer C."/>
            <person name="Siguier P."/>
            <person name="Alexander Thil Smith A."/>
            <person name="Van Dorsselaer A."/>
            <person name="Weissenbach J."/>
            <person name="Medigue C."/>
            <person name="Le Paslier D."/>
        </authorList>
    </citation>
    <scope>NUCLEOTIDE SEQUENCE</scope>
</reference>
<proteinExistence type="predicted"/>